<dbReference type="InterPro" id="IPR052781">
    <property type="entry name" value="Cys_protease_inhibitor_I42"/>
</dbReference>
<protein>
    <recommendedName>
        <fullName evidence="3">Proteinase inhibitor I42 chagasin domain-containing protein</fullName>
    </recommendedName>
</protein>
<accession>A0A0E3LEQ5</accession>
<dbReference type="GO" id="GO:0004869">
    <property type="term" value="F:cysteine-type endopeptidase inhibitor activity"/>
    <property type="evidence" value="ECO:0007669"/>
    <property type="project" value="UniProtKB-KW"/>
</dbReference>
<gene>
    <name evidence="4" type="ORF">MSMAW_0440</name>
</gene>
<dbReference type="Pfam" id="PF09394">
    <property type="entry name" value="Inhibitor_I42"/>
    <property type="match status" value="1"/>
</dbReference>
<evidence type="ECO:0000256" key="1">
    <source>
        <dbReference type="ARBA" id="ARBA00022690"/>
    </source>
</evidence>
<dbReference type="GeneID" id="24850049"/>
<evidence type="ECO:0000256" key="2">
    <source>
        <dbReference type="ARBA" id="ARBA00022704"/>
    </source>
</evidence>
<dbReference type="PATRIC" id="fig|1434117.4.peg.538"/>
<dbReference type="PANTHER" id="PTHR36530">
    <property type="entry name" value="INHIBITOR OF CYSTEINE PEPTIDASE"/>
    <property type="match status" value="1"/>
</dbReference>
<reference evidence="4 5" key="1">
    <citation type="submission" date="2014-07" db="EMBL/GenBank/DDBJ databases">
        <title>Methanogenic archaea and the global carbon cycle.</title>
        <authorList>
            <person name="Henriksen J.R."/>
            <person name="Luke J."/>
            <person name="Reinhart S."/>
            <person name="Benedict M.N."/>
            <person name="Youngblut N.D."/>
            <person name="Metcalf M.E."/>
            <person name="Whitaker R.J."/>
            <person name="Metcalf W.W."/>
        </authorList>
    </citation>
    <scope>NUCLEOTIDE SEQUENCE [LARGE SCALE GENOMIC DNA]</scope>
    <source>
        <strain evidence="4 5">WWM610</strain>
    </source>
</reference>
<dbReference type="HOGENOM" id="CLU_2519716_0_0_2"/>
<evidence type="ECO:0000259" key="3">
    <source>
        <dbReference type="Pfam" id="PF09394"/>
    </source>
</evidence>
<dbReference type="InterPro" id="IPR036331">
    <property type="entry name" value="Chagasin-like_sf"/>
</dbReference>
<keyword evidence="1" id="KW-0646">Protease inhibitor</keyword>
<keyword evidence="2" id="KW-0789">Thiol protease inhibitor</keyword>
<feature type="domain" description="Proteinase inhibitor I42 chagasin" evidence="3">
    <location>
        <begin position="4"/>
        <end position="71"/>
    </location>
</feature>
<dbReference type="RefSeq" id="WP_015411419.1">
    <property type="nucleotide sequence ID" value="NZ_CP009509.1"/>
</dbReference>
<dbReference type="AlphaFoldDB" id="A0A0E3LEQ5"/>
<dbReference type="SUPFAM" id="SSF141066">
    <property type="entry name" value="ICP-like"/>
    <property type="match status" value="1"/>
</dbReference>
<proteinExistence type="predicted"/>
<evidence type="ECO:0000313" key="5">
    <source>
        <dbReference type="Proteomes" id="UP000033058"/>
    </source>
</evidence>
<dbReference type="EMBL" id="CP009509">
    <property type="protein sequence ID" value="AKB39431.1"/>
    <property type="molecule type" value="Genomic_DNA"/>
</dbReference>
<dbReference type="InterPro" id="IPR018990">
    <property type="entry name" value="Prot_inh_I42_chagasin"/>
</dbReference>
<dbReference type="Proteomes" id="UP000033058">
    <property type="component" value="Chromosome"/>
</dbReference>
<evidence type="ECO:0000313" key="4">
    <source>
        <dbReference type="EMBL" id="AKB39431.1"/>
    </source>
</evidence>
<dbReference type="PANTHER" id="PTHR36530:SF1">
    <property type="entry name" value="AMOEBIASIN-1"/>
    <property type="match status" value="1"/>
</dbReference>
<dbReference type="Gene3D" id="2.60.40.2020">
    <property type="match status" value="1"/>
</dbReference>
<sequence>MIKKPFTIQFPENPVSGFSWDIATSNGLQVMRERFIPEDEEQTSGGGYRVWDIQVTCQGSQKITGTYRRGNQIASCFEINIDAE</sequence>
<name>A0A0E3LEQ5_METMZ</name>
<organism evidence="4 5">
    <name type="scientific">Methanosarcina mazei WWM610</name>
    <dbReference type="NCBI Taxonomy" id="1434117"/>
    <lineage>
        <taxon>Archaea</taxon>
        <taxon>Methanobacteriati</taxon>
        <taxon>Methanobacteriota</taxon>
        <taxon>Stenosarchaea group</taxon>
        <taxon>Methanomicrobia</taxon>
        <taxon>Methanosarcinales</taxon>
        <taxon>Methanosarcinaceae</taxon>
        <taxon>Methanosarcina</taxon>
    </lineage>
</organism>